<comment type="caution">
    <text evidence="1">The sequence shown here is derived from an EMBL/GenBank/DDBJ whole genome shotgun (WGS) entry which is preliminary data.</text>
</comment>
<keyword evidence="2" id="KW-1185">Reference proteome</keyword>
<gene>
    <name evidence="1" type="ORF">C7455_10321</name>
</gene>
<sequence>MVRTRSQATSGVCLVTMARDEGLFLTHWLWHYSQALDAPGFLILDDGSAPGTIEAACARVPAADVQVIRLPDGPFDVQYKANALSALATVAVERHAVVIASDADEIVMPVGAARARPLFDLLMEAPAPFAAPVGVSVIHDVAREAPFDPLRPVAAQRRIGRIESAFTKPAIWKGESWLFGKGQHTLVERPTPVAPSLALVHLRLVDVGEFARRQAVRNTREISTEQFRGRAQHWQITPEAALKIPEFRAPPAQGAVPRLEPAIPEFLERFCKPIADGYAIRDLDSRMMVEIDTCL</sequence>
<dbReference type="GO" id="GO:0016740">
    <property type="term" value="F:transferase activity"/>
    <property type="evidence" value="ECO:0007669"/>
    <property type="project" value="UniProtKB-KW"/>
</dbReference>
<protein>
    <submittedName>
        <fullName evidence="1">Glycosyl transferase family 2</fullName>
    </submittedName>
</protein>
<dbReference type="OrthoDB" id="835336at2"/>
<dbReference type="Proteomes" id="UP000245708">
    <property type="component" value="Unassembled WGS sequence"/>
</dbReference>
<dbReference type="Pfam" id="PF13704">
    <property type="entry name" value="Glyco_tranf_2_4"/>
    <property type="match status" value="1"/>
</dbReference>
<proteinExistence type="predicted"/>
<dbReference type="EMBL" id="QGGW01000003">
    <property type="protein sequence ID" value="PWK60824.1"/>
    <property type="molecule type" value="Genomic_DNA"/>
</dbReference>
<evidence type="ECO:0000313" key="2">
    <source>
        <dbReference type="Proteomes" id="UP000245708"/>
    </source>
</evidence>
<accession>A0A316GIG6</accession>
<dbReference type="AlphaFoldDB" id="A0A316GIG6"/>
<evidence type="ECO:0000313" key="1">
    <source>
        <dbReference type="EMBL" id="PWK60824.1"/>
    </source>
</evidence>
<keyword evidence="1" id="KW-0808">Transferase</keyword>
<reference evidence="1 2" key="1">
    <citation type="submission" date="2018-05" db="EMBL/GenBank/DDBJ databases">
        <title>Genomic Encyclopedia of Type Strains, Phase IV (KMG-IV): sequencing the most valuable type-strain genomes for metagenomic binning, comparative biology and taxonomic classification.</title>
        <authorList>
            <person name="Goeker M."/>
        </authorList>
    </citation>
    <scope>NUCLEOTIDE SEQUENCE [LARGE SCALE GENOMIC DNA]</scope>
    <source>
        <strain evidence="1 2">DSM 16097</strain>
    </source>
</reference>
<dbReference type="RefSeq" id="WP_109666907.1">
    <property type="nucleotide sequence ID" value="NZ_QGGW01000003.1"/>
</dbReference>
<name>A0A316GIG6_9RHOB</name>
<organism evidence="1 2">
    <name type="scientific">Roseicyclus mahoneyensis</name>
    <dbReference type="NCBI Taxonomy" id="164332"/>
    <lineage>
        <taxon>Bacteria</taxon>
        <taxon>Pseudomonadati</taxon>
        <taxon>Pseudomonadota</taxon>
        <taxon>Alphaproteobacteria</taxon>
        <taxon>Rhodobacterales</taxon>
        <taxon>Roseobacteraceae</taxon>
        <taxon>Roseicyclus</taxon>
    </lineage>
</organism>